<feature type="compositionally biased region" description="Polar residues" evidence="1">
    <location>
        <begin position="306"/>
        <end position="317"/>
    </location>
</feature>
<feature type="compositionally biased region" description="Low complexity" evidence="1">
    <location>
        <begin position="193"/>
        <end position="202"/>
    </location>
</feature>
<feature type="compositionally biased region" description="Polar residues" evidence="1">
    <location>
        <begin position="163"/>
        <end position="177"/>
    </location>
</feature>
<accession>A0A401GQ15</accession>
<proteinExistence type="predicted"/>
<feature type="region of interest" description="Disordered" evidence="1">
    <location>
        <begin position="45"/>
        <end position="98"/>
    </location>
</feature>
<comment type="caution">
    <text evidence="2">The sequence shown here is derived from an EMBL/GenBank/DDBJ whole genome shotgun (WGS) entry which is preliminary data.</text>
</comment>
<evidence type="ECO:0000313" key="2">
    <source>
        <dbReference type="EMBL" id="GBE84308.1"/>
    </source>
</evidence>
<dbReference type="EMBL" id="BFAD01000006">
    <property type="protein sequence ID" value="GBE84308.1"/>
    <property type="molecule type" value="Genomic_DNA"/>
</dbReference>
<name>A0A401GQ15_9APHY</name>
<feature type="compositionally biased region" description="Polar residues" evidence="1">
    <location>
        <begin position="325"/>
        <end position="334"/>
    </location>
</feature>
<dbReference type="InParanoid" id="A0A401GQ15"/>
<organism evidence="2 3">
    <name type="scientific">Sparassis crispa</name>
    <dbReference type="NCBI Taxonomy" id="139825"/>
    <lineage>
        <taxon>Eukaryota</taxon>
        <taxon>Fungi</taxon>
        <taxon>Dikarya</taxon>
        <taxon>Basidiomycota</taxon>
        <taxon>Agaricomycotina</taxon>
        <taxon>Agaricomycetes</taxon>
        <taxon>Polyporales</taxon>
        <taxon>Sparassidaceae</taxon>
        <taxon>Sparassis</taxon>
    </lineage>
</organism>
<keyword evidence="3" id="KW-1185">Reference proteome</keyword>
<feature type="region of interest" description="Disordered" evidence="1">
    <location>
        <begin position="301"/>
        <end position="396"/>
    </location>
</feature>
<dbReference type="RefSeq" id="XP_027615221.1">
    <property type="nucleotide sequence ID" value="XM_027759420.1"/>
</dbReference>
<reference evidence="2 3" key="1">
    <citation type="journal article" date="2018" name="Sci. Rep.">
        <title>Genome sequence of the cauliflower mushroom Sparassis crispa (Hanabiratake) and its association with beneficial usage.</title>
        <authorList>
            <person name="Kiyama R."/>
            <person name="Furutani Y."/>
            <person name="Kawaguchi K."/>
            <person name="Nakanishi T."/>
        </authorList>
    </citation>
    <scope>NUCLEOTIDE SEQUENCE [LARGE SCALE GENOMIC DNA]</scope>
</reference>
<feature type="region of interest" description="Disordered" evidence="1">
    <location>
        <begin position="163"/>
        <end position="210"/>
    </location>
</feature>
<sequence length="504" mass="54776">MLSFTYLQKFLTVFSEETIETLFYGILEILVQDATVPFATVDPSSPLVSTTRLGNPAGHKPLTVAQQESSPSLPAPEQLTADVPRSESPGPDDDLASPDYAEVMSLQIERTSAAAATLEKEASALPGCPERVSLATTSMSDMFARELSADDLKWFENLVRAQDSNQGPTLPAGSSPQREQHTPPQPPAPPPSSSEYPQAQYPTPGTLQRPPYEQAYNVTPALSVPTNAYVTVPYLTLPQPGLSFGLSPLPYPMYAPTSSTVSRCPPSVQPGLPPAFSESVAQRLSARYGWQTRQPVQTCVPRARSMGQTVGPLTSTPRLAENPTAGPSSRTALSSRKRPAAENEPEEGTRRSTPRRRNMLIGDGTAPVASGSVRPTAHAGEAKEEPEGPLSPIVGRNPDAPLVHRCLLDGCNRVLGELPSMNDVNRHLREYHEHSKSDLKWSCTWRNARDKSHCPSSVGQSSRARHLYRSHLRPIELKCPSCGWATVQARDSYNHHAKLCNTKK</sequence>
<dbReference type="GeneID" id="38781225"/>
<evidence type="ECO:0000313" key="3">
    <source>
        <dbReference type="Proteomes" id="UP000287166"/>
    </source>
</evidence>
<dbReference type="AlphaFoldDB" id="A0A401GQ15"/>
<evidence type="ECO:0000256" key="1">
    <source>
        <dbReference type="SAM" id="MobiDB-lite"/>
    </source>
</evidence>
<dbReference type="Proteomes" id="UP000287166">
    <property type="component" value="Unassembled WGS sequence"/>
</dbReference>
<protein>
    <submittedName>
        <fullName evidence="2">Uncharacterized protein</fullName>
    </submittedName>
</protein>
<gene>
    <name evidence="2" type="ORF">SCP_0602860</name>
</gene>
<feature type="compositionally biased region" description="Pro residues" evidence="1">
    <location>
        <begin position="183"/>
        <end position="192"/>
    </location>
</feature>